<dbReference type="KEGG" id="tab:CIG75_06330"/>
<reference evidence="9 10" key="1">
    <citation type="journal article" date="2015" name="Int. J. Syst. Evol. Microbiol.">
        <title>Tumebacillus algifaecis sp. nov., isolated from decomposing algal scum.</title>
        <authorList>
            <person name="Wu Y.F."/>
            <person name="Zhang B."/>
            <person name="Xing P."/>
            <person name="Wu Q.L."/>
            <person name="Liu S.J."/>
        </authorList>
    </citation>
    <scope>NUCLEOTIDE SEQUENCE [LARGE SCALE GENOMIC DNA]</scope>
    <source>
        <strain evidence="9 10">THMBR28</strain>
    </source>
</reference>
<dbReference type="Proteomes" id="UP000214688">
    <property type="component" value="Chromosome"/>
</dbReference>
<dbReference type="InterPro" id="IPR055431">
    <property type="entry name" value="RsgI_M"/>
</dbReference>
<evidence type="ECO:0000313" key="10">
    <source>
        <dbReference type="Proteomes" id="UP000214688"/>
    </source>
</evidence>
<feature type="compositionally biased region" description="Basic and acidic residues" evidence="6">
    <location>
        <begin position="288"/>
        <end position="298"/>
    </location>
</feature>
<dbReference type="Pfam" id="PF12791">
    <property type="entry name" value="RsgI_N"/>
    <property type="match status" value="1"/>
</dbReference>
<dbReference type="GO" id="GO:0005886">
    <property type="term" value="C:plasma membrane"/>
    <property type="evidence" value="ECO:0007669"/>
    <property type="project" value="UniProtKB-SubCell"/>
</dbReference>
<keyword evidence="2" id="KW-1003">Cell membrane</keyword>
<feature type="domain" description="RsgI N-terminal anti-sigma" evidence="8">
    <location>
        <begin position="3"/>
        <end position="50"/>
    </location>
</feature>
<evidence type="ECO:0000256" key="5">
    <source>
        <dbReference type="ARBA" id="ARBA00023136"/>
    </source>
</evidence>
<comment type="subcellular location">
    <subcellularLocation>
        <location evidence="1">Cell membrane</location>
        <topology evidence="1">Single-pass membrane protein</topology>
    </subcellularLocation>
</comment>
<dbReference type="PROSITE" id="PS51849">
    <property type="entry name" value="RSGI_N"/>
    <property type="match status" value="1"/>
</dbReference>
<evidence type="ECO:0000256" key="4">
    <source>
        <dbReference type="ARBA" id="ARBA00022989"/>
    </source>
</evidence>
<dbReference type="Pfam" id="PF23750">
    <property type="entry name" value="RsgI_M"/>
    <property type="match status" value="1"/>
</dbReference>
<evidence type="ECO:0000256" key="1">
    <source>
        <dbReference type="ARBA" id="ARBA00004162"/>
    </source>
</evidence>
<organism evidence="9 10">
    <name type="scientific">Tumebacillus algifaecis</name>
    <dbReference type="NCBI Taxonomy" id="1214604"/>
    <lineage>
        <taxon>Bacteria</taxon>
        <taxon>Bacillati</taxon>
        <taxon>Bacillota</taxon>
        <taxon>Bacilli</taxon>
        <taxon>Bacillales</taxon>
        <taxon>Alicyclobacillaceae</taxon>
        <taxon>Tumebacillus</taxon>
    </lineage>
</organism>
<keyword evidence="10" id="KW-1185">Reference proteome</keyword>
<evidence type="ECO:0000256" key="3">
    <source>
        <dbReference type="ARBA" id="ARBA00022692"/>
    </source>
</evidence>
<feature type="compositionally biased region" description="Basic and acidic residues" evidence="6">
    <location>
        <begin position="363"/>
        <end position="373"/>
    </location>
</feature>
<evidence type="ECO:0000256" key="7">
    <source>
        <dbReference type="SAM" id="Phobius"/>
    </source>
</evidence>
<sequence>MQNKGIVMQVADGMVVVMTKDATFLKIPWVDGMTIGQEVDVPNEVIHQKRSPIKAAPLPWYKKTFNTTLKKVGVVAASVLLAVSVWSSTVLFSEPIAYAYVTVDINPSIELSIDNHKQVVTATSLNDEGDLVLAGLTLKGMSVDEAVGKLAAVAHTKGYLDEKTDVIITASPAVAEEEMKADLDLVKVESELVAKVQSMAQNTGAEVSVEGLVVSKEVRDAAQEAGLSPGKYALYLAAMQSGLEVAIDEFKTESVSKVINKRGKELAEMLHDLKGGKQLDAWHREMAEKKVNQKEPTVEQRIVPSNMNHREQDKKTPPGLQKKEDNKNKMKQDDKNGKDQKSSQSDKSAKHDGNNSKAQPKKSSNEKGDDKQKGWNTPNQNWNVKSGYDQNKNKSWNNGNDQKDQKNNKDDQQKGKKKGD</sequence>
<dbReference type="RefSeq" id="WP_094235872.1">
    <property type="nucleotide sequence ID" value="NZ_CP022657.1"/>
</dbReference>
<dbReference type="AlphaFoldDB" id="A0A223CZ58"/>
<evidence type="ECO:0000259" key="8">
    <source>
        <dbReference type="PROSITE" id="PS51849"/>
    </source>
</evidence>
<evidence type="ECO:0000256" key="2">
    <source>
        <dbReference type="ARBA" id="ARBA00022475"/>
    </source>
</evidence>
<gene>
    <name evidence="9" type="ORF">CIG75_06330</name>
</gene>
<evidence type="ECO:0000313" key="9">
    <source>
        <dbReference type="EMBL" id="ASS74622.1"/>
    </source>
</evidence>
<accession>A0A223CZ58</accession>
<name>A0A223CZ58_9BACL</name>
<feature type="transmembrane region" description="Helical" evidence="7">
    <location>
        <begin position="72"/>
        <end position="92"/>
    </location>
</feature>
<dbReference type="InterPro" id="IPR024449">
    <property type="entry name" value="Anti-sigma_RsgI_N"/>
</dbReference>
<dbReference type="EMBL" id="CP022657">
    <property type="protein sequence ID" value="ASS74622.1"/>
    <property type="molecule type" value="Genomic_DNA"/>
</dbReference>
<keyword evidence="3 7" id="KW-0812">Transmembrane</keyword>
<keyword evidence="4 7" id="KW-1133">Transmembrane helix</keyword>
<proteinExistence type="predicted"/>
<feature type="compositionally biased region" description="Polar residues" evidence="6">
    <location>
        <begin position="374"/>
        <end position="396"/>
    </location>
</feature>
<feature type="compositionally biased region" description="Basic and acidic residues" evidence="6">
    <location>
        <begin position="308"/>
        <end position="341"/>
    </location>
</feature>
<feature type="region of interest" description="Disordered" evidence="6">
    <location>
        <begin position="288"/>
        <end position="420"/>
    </location>
</feature>
<keyword evidence="5 7" id="KW-0472">Membrane</keyword>
<dbReference type="OrthoDB" id="9800626at2"/>
<feature type="compositionally biased region" description="Basic and acidic residues" evidence="6">
    <location>
        <begin position="401"/>
        <end position="420"/>
    </location>
</feature>
<evidence type="ECO:0000256" key="6">
    <source>
        <dbReference type="SAM" id="MobiDB-lite"/>
    </source>
</evidence>
<protein>
    <recommendedName>
        <fullName evidence="8">RsgI N-terminal anti-sigma domain-containing protein</fullName>
    </recommendedName>
</protein>